<accession>A0A7R8MM62</accession>
<dbReference type="SUPFAM" id="SSF54060">
    <property type="entry name" value="His-Me finger endonucleases"/>
    <property type="match status" value="1"/>
</dbReference>
<reference evidence="5 6" key="1">
    <citation type="submission" date="2020-09" db="EMBL/GenBank/DDBJ databases">
        <authorList>
            <person name="Jameson E."/>
        </authorList>
    </citation>
    <scope>NUCLEOTIDE SEQUENCE [LARGE SCALE GENOMIC DNA]</scope>
</reference>
<sequence length="168" mass="18874">MFILMKYKPLPSLEIINERYVYDPLTGVFSHKKAGAKFGKPAGGKDKTGISLYFGEHGRFKAHRIAYFLQTGEDPVDALIDHKDQNPFNNEWLNLRKANSEENGWNSSRANGQSGVKGITIENGKFKARIRVGSGKRINLGRFDTIEEASEALRVAREVYHGEFANSI</sequence>
<evidence type="ECO:0000313" key="5">
    <source>
        <dbReference type="EMBL" id="CAD5240308.1"/>
    </source>
</evidence>
<evidence type="ECO:0000256" key="1">
    <source>
        <dbReference type="ARBA" id="ARBA00023015"/>
    </source>
</evidence>
<evidence type="ECO:0000256" key="2">
    <source>
        <dbReference type="ARBA" id="ARBA00023125"/>
    </source>
</evidence>
<evidence type="ECO:0000259" key="4">
    <source>
        <dbReference type="PROSITE" id="PS51032"/>
    </source>
</evidence>
<dbReference type="InterPro" id="IPR016177">
    <property type="entry name" value="DNA-bd_dom_sf"/>
</dbReference>
<dbReference type="Gene3D" id="3.30.730.10">
    <property type="entry name" value="AP2/ERF domain"/>
    <property type="match status" value="1"/>
</dbReference>
<gene>
    <name evidence="5" type="primary">hegI</name>
    <name evidence="5" type="ORF">EKKBBHHG_00155</name>
</gene>
<dbReference type="InterPro" id="IPR003615">
    <property type="entry name" value="HNH_nuc"/>
</dbReference>
<keyword evidence="6" id="KW-1185">Reference proteome</keyword>
<dbReference type="Pfam" id="PF13392">
    <property type="entry name" value="HNH_3"/>
    <property type="match status" value="1"/>
</dbReference>
<organism evidence="5 6">
    <name type="scientific">Klebsiella phage vB_KaS-Veronica</name>
    <dbReference type="NCBI Taxonomy" id="2762824"/>
    <lineage>
        <taxon>Viruses</taxon>
        <taxon>Duplodnaviria</taxon>
        <taxon>Heunggongvirae</taxon>
        <taxon>Uroviricota</taxon>
        <taxon>Caudoviricetes</taxon>
        <taxon>Demerecviridae</taxon>
        <taxon>Sugarlandvirus</taxon>
        <taxon>Sugarlandvirus veronica</taxon>
    </lineage>
</organism>
<dbReference type="InterPro" id="IPR036955">
    <property type="entry name" value="AP2/ERF_dom_sf"/>
</dbReference>
<dbReference type="SUPFAM" id="SSF54171">
    <property type="entry name" value="DNA-binding domain"/>
    <property type="match status" value="1"/>
</dbReference>
<keyword evidence="3" id="KW-0804">Transcription</keyword>
<dbReference type="Gene3D" id="3.90.75.20">
    <property type="match status" value="1"/>
</dbReference>
<keyword evidence="2" id="KW-0238">DNA-binding</keyword>
<dbReference type="InterPro" id="IPR044925">
    <property type="entry name" value="His-Me_finger_sf"/>
</dbReference>
<feature type="domain" description="AP2/ERF" evidence="4">
    <location>
        <begin position="112"/>
        <end position="168"/>
    </location>
</feature>
<protein>
    <submittedName>
        <fullName evidence="5">Putative H-N-H-endonuclease P-TflIX</fullName>
    </submittedName>
</protein>
<dbReference type="GO" id="GO:0003677">
    <property type="term" value="F:DNA binding"/>
    <property type="evidence" value="ECO:0007669"/>
    <property type="project" value="UniProtKB-KW"/>
</dbReference>
<dbReference type="GO" id="GO:0003700">
    <property type="term" value="F:DNA-binding transcription factor activity"/>
    <property type="evidence" value="ECO:0007669"/>
    <property type="project" value="InterPro"/>
</dbReference>
<dbReference type="InterPro" id="IPR001471">
    <property type="entry name" value="AP2/ERF_dom"/>
</dbReference>
<dbReference type="EMBL" id="LR881116">
    <property type="protein sequence ID" value="CAD5240308.1"/>
    <property type="molecule type" value="Genomic_DNA"/>
</dbReference>
<evidence type="ECO:0000313" key="6">
    <source>
        <dbReference type="Proteomes" id="UP000596349"/>
    </source>
</evidence>
<proteinExistence type="predicted"/>
<keyword evidence="1" id="KW-0805">Transcription regulation</keyword>
<evidence type="ECO:0000256" key="3">
    <source>
        <dbReference type="ARBA" id="ARBA00023163"/>
    </source>
</evidence>
<dbReference type="PROSITE" id="PS51032">
    <property type="entry name" value="AP2_ERF"/>
    <property type="match status" value="1"/>
</dbReference>
<dbReference type="Proteomes" id="UP000596349">
    <property type="component" value="Chromosome"/>
</dbReference>
<name>A0A7R8MM62_9CAUD</name>